<proteinExistence type="predicted"/>
<name>A0A1X0A7X3_MYCAN</name>
<organism evidence="2 3">
    <name type="scientific">Mycobacterium angelicum</name>
    <dbReference type="NCBI Taxonomy" id="470074"/>
    <lineage>
        <taxon>Bacteria</taxon>
        <taxon>Bacillati</taxon>
        <taxon>Actinomycetota</taxon>
        <taxon>Actinomycetes</taxon>
        <taxon>Mycobacteriales</taxon>
        <taxon>Mycobacteriaceae</taxon>
        <taxon>Mycobacterium</taxon>
    </lineage>
</organism>
<dbReference type="AlphaFoldDB" id="A0A1X0A7X3"/>
<evidence type="ECO:0000313" key="2">
    <source>
        <dbReference type="EMBL" id="ORA25776.1"/>
    </source>
</evidence>
<keyword evidence="3" id="KW-1185">Reference proteome</keyword>
<keyword evidence="1" id="KW-0472">Membrane</keyword>
<dbReference type="Proteomes" id="UP000192284">
    <property type="component" value="Unassembled WGS sequence"/>
</dbReference>
<gene>
    <name evidence="2" type="ORF">BST12_01645</name>
</gene>
<protein>
    <submittedName>
        <fullName evidence="2">Uncharacterized protein</fullName>
    </submittedName>
</protein>
<evidence type="ECO:0000256" key="1">
    <source>
        <dbReference type="SAM" id="Phobius"/>
    </source>
</evidence>
<feature type="transmembrane region" description="Helical" evidence="1">
    <location>
        <begin position="6"/>
        <end position="30"/>
    </location>
</feature>
<evidence type="ECO:0000313" key="3">
    <source>
        <dbReference type="Proteomes" id="UP000192284"/>
    </source>
</evidence>
<comment type="caution">
    <text evidence="2">The sequence shown here is derived from an EMBL/GenBank/DDBJ whole genome shotgun (WGS) entry which is preliminary data.</text>
</comment>
<keyword evidence="1" id="KW-0812">Transmembrane</keyword>
<dbReference type="EMBL" id="MVHE01000002">
    <property type="protein sequence ID" value="ORA25776.1"/>
    <property type="molecule type" value="Genomic_DNA"/>
</dbReference>
<keyword evidence="1" id="KW-1133">Transmembrane helix</keyword>
<accession>A0A1X0A7X3</accession>
<reference evidence="2 3" key="1">
    <citation type="submission" date="2017-02" db="EMBL/GenBank/DDBJ databases">
        <title>The new phylogeny of genus Mycobacterium.</title>
        <authorList>
            <person name="Tortoli E."/>
            <person name="Trovato A."/>
            <person name="Cirillo D.M."/>
        </authorList>
    </citation>
    <scope>NUCLEOTIDE SEQUENCE [LARGE SCALE GENOMIC DNA]</scope>
    <source>
        <strain evidence="2 3">DSM 45057</strain>
    </source>
</reference>
<sequence length="79" mass="8129">MQILTWVGIASGVVFVAAVIYLAGAATGWFPGWPYHGTAAACMMEKADHPMGPMAPGKDCCAGMKAPPAAADCCQAEKK</sequence>